<keyword evidence="2" id="KW-1185">Reference proteome</keyword>
<feature type="non-terminal residue" evidence="1">
    <location>
        <position position="120"/>
    </location>
</feature>
<feature type="non-terminal residue" evidence="1">
    <location>
        <position position="1"/>
    </location>
</feature>
<reference evidence="1" key="1">
    <citation type="submission" date="2019-10" db="EMBL/GenBank/DDBJ databases">
        <authorList>
            <consortium name="DOE Joint Genome Institute"/>
            <person name="Kuo A."/>
            <person name="Miyauchi S."/>
            <person name="Kiss E."/>
            <person name="Drula E."/>
            <person name="Kohler A."/>
            <person name="Sanchez-Garcia M."/>
            <person name="Andreopoulos B."/>
            <person name="Barry K.W."/>
            <person name="Bonito G."/>
            <person name="Buee M."/>
            <person name="Carver A."/>
            <person name="Chen C."/>
            <person name="Cichocki N."/>
            <person name="Clum A."/>
            <person name="Culley D."/>
            <person name="Crous P.W."/>
            <person name="Fauchery L."/>
            <person name="Girlanda M."/>
            <person name="Hayes R."/>
            <person name="Keri Z."/>
            <person name="LaButti K."/>
            <person name="Lipzen A."/>
            <person name="Lombard V."/>
            <person name="Magnuson J."/>
            <person name="Maillard F."/>
            <person name="Morin E."/>
            <person name="Murat C."/>
            <person name="Nolan M."/>
            <person name="Ohm R."/>
            <person name="Pangilinan J."/>
            <person name="Pereira M."/>
            <person name="Perotto S."/>
            <person name="Peter M."/>
            <person name="Riley R."/>
            <person name="Sitrit Y."/>
            <person name="Stielow B."/>
            <person name="Szollosi G."/>
            <person name="Zifcakova L."/>
            <person name="Stursova M."/>
            <person name="Spatafora J.W."/>
            <person name="Tedersoo L."/>
            <person name="Vaario L.-M."/>
            <person name="Yamada A."/>
            <person name="Yan M."/>
            <person name="Wang P."/>
            <person name="Xu J."/>
            <person name="Bruns T."/>
            <person name="Baldrian P."/>
            <person name="Vilgalys R."/>
            <person name="Henrissat B."/>
            <person name="Grigoriev I.V."/>
            <person name="Hibbett D."/>
            <person name="Nagy L.G."/>
            <person name="Martin F.M."/>
        </authorList>
    </citation>
    <scope>NUCLEOTIDE SEQUENCE</scope>
    <source>
        <strain evidence="1">BED1</strain>
    </source>
</reference>
<sequence>DMVNRAPTVERDDDSPLFFKDGQPVKFCFHQSVTQGRTQITRDVERHGGQIVSKERHANVLLVDEEQNLALIRRLYYNSNEQYRLSIFVEPRRFVKACIRSGTYHHVPPRREGMPGRAPG</sequence>
<comment type="caution">
    <text evidence="1">The sequence shown here is derived from an EMBL/GenBank/DDBJ whole genome shotgun (WGS) entry which is preliminary data.</text>
</comment>
<reference evidence="1" key="2">
    <citation type="journal article" date="2020" name="Nat. Commun.">
        <title>Large-scale genome sequencing of mycorrhizal fungi provides insights into the early evolution of symbiotic traits.</title>
        <authorList>
            <person name="Miyauchi S."/>
            <person name="Kiss E."/>
            <person name="Kuo A."/>
            <person name="Drula E."/>
            <person name="Kohler A."/>
            <person name="Sanchez-Garcia M."/>
            <person name="Morin E."/>
            <person name="Andreopoulos B."/>
            <person name="Barry K.W."/>
            <person name="Bonito G."/>
            <person name="Buee M."/>
            <person name="Carver A."/>
            <person name="Chen C."/>
            <person name="Cichocki N."/>
            <person name="Clum A."/>
            <person name="Culley D."/>
            <person name="Crous P.W."/>
            <person name="Fauchery L."/>
            <person name="Girlanda M."/>
            <person name="Hayes R.D."/>
            <person name="Keri Z."/>
            <person name="LaButti K."/>
            <person name="Lipzen A."/>
            <person name="Lombard V."/>
            <person name="Magnuson J."/>
            <person name="Maillard F."/>
            <person name="Murat C."/>
            <person name="Nolan M."/>
            <person name="Ohm R.A."/>
            <person name="Pangilinan J."/>
            <person name="Pereira M.F."/>
            <person name="Perotto S."/>
            <person name="Peter M."/>
            <person name="Pfister S."/>
            <person name="Riley R."/>
            <person name="Sitrit Y."/>
            <person name="Stielow J.B."/>
            <person name="Szollosi G."/>
            <person name="Zifcakova L."/>
            <person name="Stursova M."/>
            <person name="Spatafora J.W."/>
            <person name="Tedersoo L."/>
            <person name="Vaario L.M."/>
            <person name="Yamada A."/>
            <person name="Yan M."/>
            <person name="Wang P."/>
            <person name="Xu J."/>
            <person name="Bruns T."/>
            <person name="Baldrian P."/>
            <person name="Vilgalys R."/>
            <person name="Dunand C."/>
            <person name="Henrissat B."/>
            <person name="Grigoriev I.V."/>
            <person name="Hibbett D."/>
            <person name="Nagy L.G."/>
            <person name="Martin F.M."/>
        </authorList>
    </citation>
    <scope>NUCLEOTIDE SEQUENCE</scope>
    <source>
        <strain evidence="1">BED1</strain>
    </source>
</reference>
<evidence type="ECO:0008006" key="3">
    <source>
        <dbReference type="Google" id="ProtNLM"/>
    </source>
</evidence>
<proteinExistence type="predicted"/>
<dbReference type="AlphaFoldDB" id="A0AAD4BRG7"/>
<organism evidence="1 2">
    <name type="scientific">Boletus edulis BED1</name>
    <dbReference type="NCBI Taxonomy" id="1328754"/>
    <lineage>
        <taxon>Eukaryota</taxon>
        <taxon>Fungi</taxon>
        <taxon>Dikarya</taxon>
        <taxon>Basidiomycota</taxon>
        <taxon>Agaricomycotina</taxon>
        <taxon>Agaricomycetes</taxon>
        <taxon>Agaricomycetidae</taxon>
        <taxon>Boletales</taxon>
        <taxon>Boletineae</taxon>
        <taxon>Boletaceae</taxon>
        <taxon>Boletoideae</taxon>
        <taxon>Boletus</taxon>
    </lineage>
</organism>
<gene>
    <name evidence="1" type="ORF">L210DRAFT_789898</name>
</gene>
<dbReference type="Proteomes" id="UP001194468">
    <property type="component" value="Unassembled WGS sequence"/>
</dbReference>
<dbReference type="EMBL" id="WHUW01000018">
    <property type="protein sequence ID" value="KAF8437514.1"/>
    <property type="molecule type" value="Genomic_DNA"/>
</dbReference>
<accession>A0AAD4BRG7</accession>
<name>A0AAD4BRG7_BOLED</name>
<protein>
    <recommendedName>
        <fullName evidence="3">BRCT domain-containing protein</fullName>
    </recommendedName>
</protein>
<evidence type="ECO:0000313" key="2">
    <source>
        <dbReference type="Proteomes" id="UP001194468"/>
    </source>
</evidence>
<evidence type="ECO:0000313" key="1">
    <source>
        <dbReference type="EMBL" id="KAF8437514.1"/>
    </source>
</evidence>